<dbReference type="Proteomes" id="UP001216390">
    <property type="component" value="Chromosome"/>
</dbReference>
<dbReference type="GO" id="GO:0004616">
    <property type="term" value="F:phosphogluconate dehydrogenase (decarboxylating) activity"/>
    <property type="evidence" value="ECO:0007669"/>
    <property type="project" value="InterPro"/>
</dbReference>
<dbReference type="PIRSF" id="PIRSF000103">
    <property type="entry name" value="HIBADH"/>
    <property type="match status" value="1"/>
</dbReference>
<evidence type="ECO:0000313" key="7">
    <source>
        <dbReference type="EMBL" id="WCO66743.1"/>
    </source>
</evidence>
<protein>
    <submittedName>
        <fullName evidence="7">Decarboxylating 6-phosphogluconate dehydrogenase</fullName>
    </submittedName>
</protein>
<evidence type="ECO:0000256" key="5">
    <source>
        <dbReference type="PIRSR" id="PIRSR000103-1"/>
    </source>
</evidence>
<dbReference type="Gene3D" id="1.10.1040.10">
    <property type="entry name" value="N-(1-d-carboxylethyl)-l-norvaline Dehydrogenase, domain 2"/>
    <property type="match status" value="1"/>
</dbReference>
<dbReference type="GO" id="GO:0050661">
    <property type="term" value="F:NADP binding"/>
    <property type="evidence" value="ECO:0007669"/>
    <property type="project" value="InterPro"/>
</dbReference>
<accession>A0AAF0BV54</accession>
<dbReference type="GO" id="GO:0019521">
    <property type="term" value="P:D-gluconate metabolic process"/>
    <property type="evidence" value="ECO:0007669"/>
    <property type="project" value="UniProtKB-KW"/>
</dbReference>
<dbReference type="RefSeq" id="WP_272736265.1">
    <property type="nucleotide sequence ID" value="NZ_CP116942.1"/>
</dbReference>
<dbReference type="AlphaFoldDB" id="A0AAF0BV54"/>
<dbReference type="EMBL" id="CP116942">
    <property type="protein sequence ID" value="WCO66743.1"/>
    <property type="molecule type" value="Genomic_DNA"/>
</dbReference>
<evidence type="ECO:0000256" key="1">
    <source>
        <dbReference type="ARBA" id="ARBA00008419"/>
    </source>
</evidence>
<dbReference type="NCBIfam" id="NF007161">
    <property type="entry name" value="PRK09599.1"/>
    <property type="match status" value="1"/>
</dbReference>
<dbReference type="SMART" id="SM01350">
    <property type="entry name" value="6PGD"/>
    <property type="match status" value="1"/>
</dbReference>
<dbReference type="Pfam" id="PF03446">
    <property type="entry name" value="NAD_binding_2"/>
    <property type="match status" value="1"/>
</dbReference>
<dbReference type="KEGG" id="ima:PO878_19820"/>
<dbReference type="SUPFAM" id="SSF51735">
    <property type="entry name" value="NAD(P)-binding Rossmann-fold domains"/>
    <property type="match status" value="1"/>
</dbReference>
<name>A0AAF0BV54_9ACTN</name>
<evidence type="ECO:0000256" key="4">
    <source>
        <dbReference type="ARBA" id="ARBA00023064"/>
    </source>
</evidence>
<dbReference type="PRINTS" id="PR00076">
    <property type="entry name" value="6PGDHDRGNASE"/>
</dbReference>
<dbReference type="InterPro" id="IPR015815">
    <property type="entry name" value="HIBADH-related"/>
</dbReference>
<organism evidence="7 8">
    <name type="scientific">Iamia majanohamensis</name>
    <dbReference type="NCBI Taxonomy" id="467976"/>
    <lineage>
        <taxon>Bacteria</taxon>
        <taxon>Bacillati</taxon>
        <taxon>Actinomycetota</taxon>
        <taxon>Acidimicrobiia</taxon>
        <taxon>Acidimicrobiales</taxon>
        <taxon>Iamiaceae</taxon>
        <taxon>Iamia</taxon>
    </lineage>
</organism>
<dbReference type="Gene3D" id="3.40.50.720">
    <property type="entry name" value="NAD(P)-binding Rossmann-like Domain"/>
    <property type="match status" value="1"/>
</dbReference>
<comment type="similarity">
    <text evidence="1">Belongs to the 6-phosphogluconate dehydrogenase family.</text>
</comment>
<dbReference type="SUPFAM" id="SSF48179">
    <property type="entry name" value="6-phosphogluconate dehydrogenase C-terminal domain-like"/>
    <property type="match status" value="1"/>
</dbReference>
<feature type="domain" description="6-phosphogluconate dehydrogenase C-terminal" evidence="6">
    <location>
        <begin position="161"/>
        <end position="295"/>
    </location>
</feature>
<dbReference type="InterPro" id="IPR036291">
    <property type="entry name" value="NAD(P)-bd_dom_sf"/>
</dbReference>
<feature type="active site" evidence="5">
    <location>
        <position position="165"/>
    </location>
</feature>
<evidence type="ECO:0000256" key="3">
    <source>
        <dbReference type="ARBA" id="ARBA00023002"/>
    </source>
</evidence>
<keyword evidence="3" id="KW-0560">Oxidoreductase</keyword>
<keyword evidence="4" id="KW-0311">Gluconate utilization</keyword>
<comment type="similarity">
    <text evidence="2">Belongs to the HIBADH-related family.</text>
</comment>
<dbReference type="InterPro" id="IPR006115">
    <property type="entry name" value="6PGDH_NADP-bd"/>
</dbReference>
<sequence>MKLAIVGLGKMGANMAERLRRAGHEVVGYDPYSDASDVDSLAAMVEALGDGPRVVWCMVPSGDITESTITEVGGLLAEGDVVVDGGNSNFHDSLRRAEALAGRGVGWVDAGTSGGVWGLENGYALMVGGTDDDVAKVWPALEALSPGEGRGLAHVGPPGAGHFTKMVHNGVEYGMMQAYAEGFAILEASDLDIDIAAGFRSWQHGSVVRSWLLDLLVRALQDDPGLGDIAPVAADSGEGRWTVEEAIRTGVAAPVISAALFARFVSQDERDVAMRAVAALRNQFGGHAVTHVDDEQG</sequence>
<evidence type="ECO:0000313" key="8">
    <source>
        <dbReference type="Proteomes" id="UP001216390"/>
    </source>
</evidence>
<dbReference type="PANTHER" id="PTHR11811">
    <property type="entry name" value="6-PHOSPHOGLUCONATE DEHYDROGENASE"/>
    <property type="match status" value="1"/>
</dbReference>
<proteinExistence type="inferred from homology"/>
<dbReference type="GO" id="GO:0016054">
    <property type="term" value="P:organic acid catabolic process"/>
    <property type="evidence" value="ECO:0007669"/>
    <property type="project" value="UniProtKB-ARBA"/>
</dbReference>
<dbReference type="Pfam" id="PF00393">
    <property type="entry name" value="6PGD"/>
    <property type="match status" value="1"/>
</dbReference>
<evidence type="ECO:0000259" key="6">
    <source>
        <dbReference type="SMART" id="SM01350"/>
    </source>
</evidence>
<dbReference type="InterPro" id="IPR006114">
    <property type="entry name" value="6PGDH_C"/>
</dbReference>
<dbReference type="PROSITE" id="PS00895">
    <property type="entry name" value="3_HYDROXYISOBUT_DH"/>
    <property type="match status" value="1"/>
</dbReference>
<dbReference type="InterPro" id="IPR008927">
    <property type="entry name" value="6-PGluconate_DH-like_C_sf"/>
</dbReference>
<dbReference type="InterPro" id="IPR002204">
    <property type="entry name" value="3-OH-isobutyrate_DH-rel_CS"/>
</dbReference>
<dbReference type="GO" id="GO:0006098">
    <property type="term" value="P:pentose-phosphate shunt"/>
    <property type="evidence" value="ECO:0007669"/>
    <property type="project" value="InterPro"/>
</dbReference>
<gene>
    <name evidence="7" type="primary">gnd</name>
    <name evidence="7" type="ORF">PO878_19820</name>
</gene>
<dbReference type="NCBIfam" id="TIGR00872">
    <property type="entry name" value="gnd_rel"/>
    <property type="match status" value="1"/>
</dbReference>
<evidence type="ECO:0000256" key="2">
    <source>
        <dbReference type="ARBA" id="ARBA00009080"/>
    </source>
</evidence>
<dbReference type="InterPro" id="IPR004849">
    <property type="entry name" value="6DGDH_YqeC"/>
</dbReference>
<reference evidence="7" key="1">
    <citation type="submission" date="2023-01" db="EMBL/GenBank/DDBJ databases">
        <title>The diversity of Class Acidimicrobiia in South China Sea sediment environments and the proposal of Iamia marina sp. nov., a novel species of the genus Iamia.</title>
        <authorList>
            <person name="He Y."/>
            <person name="Tian X."/>
        </authorList>
    </citation>
    <scope>NUCLEOTIDE SEQUENCE</scope>
    <source>
        <strain evidence="7">DSM 19957</strain>
    </source>
</reference>
<keyword evidence="8" id="KW-1185">Reference proteome</keyword>
<dbReference type="InterPro" id="IPR006183">
    <property type="entry name" value="Pgluconate_DH"/>
</dbReference>
<dbReference type="InterPro" id="IPR013328">
    <property type="entry name" value="6PGD_dom2"/>
</dbReference>